<dbReference type="Gene3D" id="1.20.1280.290">
    <property type="match status" value="1"/>
</dbReference>
<name>A0A3B3XXB5_9TELE</name>
<dbReference type="PANTHER" id="PTHR12226">
    <property type="entry name" value="MANNOSE-P-DOLICHOL UTILIZATION DEFECT 1 LEC35 -RELATED"/>
    <property type="match status" value="1"/>
</dbReference>
<organism evidence="10 11">
    <name type="scientific">Poecilia mexicana</name>
    <dbReference type="NCBI Taxonomy" id="48701"/>
    <lineage>
        <taxon>Eukaryota</taxon>
        <taxon>Metazoa</taxon>
        <taxon>Chordata</taxon>
        <taxon>Craniata</taxon>
        <taxon>Vertebrata</taxon>
        <taxon>Euteleostomi</taxon>
        <taxon>Actinopterygii</taxon>
        <taxon>Neopterygii</taxon>
        <taxon>Teleostei</taxon>
        <taxon>Neoteleostei</taxon>
        <taxon>Acanthomorphata</taxon>
        <taxon>Ovalentaria</taxon>
        <taxon>Atherinomorphae</taxon>
        <taxon>Cyprinodontiformes</taxon>
        <taxon>Poeciliidae</taxon>
        <taxon>Poeciliinae</taxon>
        <taxon>Poecilia</taxon>
    </lineage>
</organism>
<evidence type="ECO:0000256" key="2">
    <source>
        <dbReference type="ARBA" id="ARBA00022448"/>
    </source>
</evidence>
<evidence type="ECO:0000256" key="1">
    <source>
        <dbReference type="ARBA" id="ARBA00004141"/>
    </source>
</evidence>
<evidence type="ECO:0000256" key="9">
    <source>
        <dbReference type="SAM" id="SignalP"/>
    </source>
</evidence>
<feature type="transmembrane region" description="Helical" evidence="8">
    <location>
        <begin position="173"/>
        <end position="197"/>
    </location>
</feature>
<evidence type="ECO:0000256" key="6">
    <source>
        <dbReference type="ARBA" id="ARBA00023136"/>
    </source>
</evidence>
<dbReference type="SMART" id="SM00679">
    <property type="entry name" value="CTNS"/>
    <property type="match status" value="2"/>
</dbReference>
<dbReference type="InterPro" id="IPR016817">
    <property type="entry name" value="MannP-dilichol_defect-1"/>
</dbReference>
<keyword evidence="3 8" id="KW-0812">Transmembrane</keyword>
<dbReference type="GO" id="GO:0009312">
    <property type="term" value="P:oligosaccharide biosynthetic process"/>
    <property type="evidence" value="ECO:0007669"/>
    <property type="project" value="TreeGrafter"/>
</dbReference>
<protein>
    <recommendedName>
        <fullName evidence="12">Mannose-P-dolichol utilization defect 1a</fullName>
    </recommendedName>
</protein>
<proteinExistence type="inferred from homology"/>
<evidence type="ECO:0000256" key="5">
    <source>
        <dbReference type="ARBA" id="ARBA00022989"/>
    </source>
</evidence>
<comment type="subcellular location">
    <subcellularLocation>
        <location evidence="1">Membrane</location>
        <topology evidence="1">Multi-pass membrane protein</topology>
    </subcellularLocation>
</comment>
<dbReference type="Proteomes" id="UP000261480">
    <property type="component" value="Unplaced"/>
</dbReference>
<feature type="chain" id="PRO_5017302144" description="Mannose-P-dolichol utilization defect 1a" evidence="9">
    <location>
        <begin position="19"/>
        <end position="258"/>
    </location>
</feature>
<evidence type="ECO:0000256" key="3">
    <source>
        <dbReference type="ARBA" id="ARBA00022692"/>
    </source>
</evidence>
<keyword evidence="11" id="KW-1185">Reference proteome</keyword>
<keyword evidence="9" id="KW-0732">Signal</keyword>
<feature type="transmembrane region" description="Helical" evidence="8">
    <location>
        <begin position="86"/>
        <end position="107"/>
    </location>
</feature>
<feature type="signal peptide" evidence="9">
    <location>
        <begin position="1"/>
        <end position="18"/>
    </location>
</feature>
<evidence type="ECO:0000256" key="4">
    <source>
        <dbReference type="ARBA" id="ARBA00022737"/>
    </source>
</evidence>
<dbReference type="Pfam" id="PF04193">
    <property type="entry name" value="PQ-loop"/>
    <property type="match status" value="1"/>
</dbReference>
<sequence length="258" mass="28273">MKRTDHFLLILASQLTCGAPCKYVGSVGPLPLFQLVIPVHSWPTMDTSPLKNLLVGRLMPEKCYEELFVRLHLHAPCLKFVLNKIVGFWIILDTFLAQFPQLLKLLWRGSAEGLSLTAFLLQLYALSCPVVYAAANNFPFFAWAERLFTLAQTATIIFLILHYRGETLKGMLLLLSFGGVILLLVSFAAAAVVRVMYASTPAAFILSKVVQTVTNHQKGHTGQLSSLSALLSCAGALGAAVVSAQVSSQKRFDAVLFF</sequence>
<dbReference type="InterPro" id="IPR006603">
    <property type="entry name" value="PQ-loop_rpt"/>
</dbReference>
<feature type="transmembrane region" description="Helical" evidence="8">
    <location>
        <begin position="140"/>
        <end position="161"/>
    </location>
</feature>
<evidence type="ECO:0000256" key="7">
    <source>
        <dbReference type="ARBA" id="ARBA00038475"/>
    </source>
</evidence>
<feature type="transmembrane region" description="Helical" evidence="8">
    <location>
        <begin position="224"/>
        <end position="242"/>
    </location>
</feature>
<keyword evidence="5 8" id="KW-1133">Transmembrane helix</keyword>
<feature type="transmembrane region" description="Helical" evidence="8">
    <location>
        <begin position="114"/>
        <end position="134"/>
    </location>
</feature>
<evidence type="ECO:0000313" key="11">
    <source>
        <dbReference type="Proteomes" id="UP000261480"/>
    </source>
</evidence>
<dbReference type="Ensembl" id="ENSPMET00000029172.1">
    <property type="protein sequence ID" value="ENSPMEP00000019722.1"/>
    <property type="gene ID" value="ENSPMEG00000022735.1"/>
</dbReference>
<dbReference type="GO" id="GO:0016020">
    <property type="term" value="C:membrane"/>
    <property type="evidence" value="ECO:0007669"/>
    <property type="project" value="UniProtKB-SubCell"/>
</dbReference>
<evidence type="ECO:0008006" key="12">
    <source>
        <dbReference type="Google" id="ProtNLM"/>
    </source>
</evidence>
<keyword evidence="2" id="KW-0813">Transport</keyword>
<reference evidence="10" key="1">
    <citation type="submission" date="2025-08" db="UniProtKB">
        <authorList>
            <consortium name="Ensembl"/>
        </authorList>
    </citation>
    <scope>IDENTIFICATION</scope>
</reference>
<keyword evidence="4" id="KW-0677">Repeat</keyword>
<reference evidence="10" key="2">
    <citation type="submission" date="2025-09" db="UniProtKB">
        <authorList>
            <consortium name="Ensembl"/>
        </authorList>
    </citation>
    <scope>IDENTIFICATION</scope>
</reference>
<evidence type="ECO:0000256" key="8">
    <source>
        <dbReference type="SAM" id="Phobius"/>
    </source>
</evidence>
<accession>A0A3B3XXB5</accession>
<dbReference type="PANTHER" id="PTHR12226:SF2">
    <property type="entry name" value="MANNOSE-P-DOLICHOL UTILIZATION DEFECT 1 PROTEIN"/>
    <property type="match status" value="1"/>
</dbReference>
<comment type="similarity">
    <text evidence="7">Belongs to the MPDU1 (TC 2.A.43.3) family.</text>
</comment>
<keyword evidence="6 8" id="KW-0472">Membrane</keyword>
<dbReference type="AlphaFoldDB" id="A0A3B3XXB5"/>
<evidence type="ECO:0000313" key="10">
    <source>
        <dbReference type="Ensembl" id="ENSPMEP00000019722.1"/>
    </source>
</evidence>